<dbReference type="Gene3D" id="2.40.330.10">
    <property type="entry name" value="DNA-binding pseudobarrel domain"/>
    <property type="match status" value="2"/>
</dbReference>
<dbReference type="PANTHER" id="PTHR31920">
    <property type="entry name" value="B3 DOMAIN-CONTAINING"/>
    <property type="match status" value="1"/>
</dbReference>
<dbReference type="Proteomes" id="UP000325577">
    <property type="component" value="Linkage Group LG1"/>
</dbReference>
<evidence type="ECO:0000256" key="3">
    <source>
        <dbReference type="ARBA" id="ARBA00023125"/>
    </source>
</evidence>
<dbReference type="OrthoDB" id="1688597at2759"/>
<organism evidence="7 8">
    <name type="scientific">Nyssa sinensis</name>
    <dbReference type="NCBI Taxonomy" id="561372"/>
    <lineage>
        <taxon>Eukaryota</taxon>
        <taxon>Viridiplantae</taxon>
        <taxon>Streptophyta</taxon>
        <taxon>Embryophyta</taxon>
        <taxon>Tracheophyta</taxon>
        <taxon>Spermatophyta</taxon>
        <taxon>Magnoliopsida</taxon>
        <taxon>eudicotyledons</taxon>
        <taxon>Gunneridae</taxon>
        <taxon>Pentapetalae</taxon>
        <taxon>asterids</taxon>
        <taxon>Cornales</taxon>
        <taxon>Nyssaceae</taxon>
        <taxon>Nyssa</taxon>
    </lineage>
</organism>
<accession>A0A5J5BZF2</accession>
<dbReference type="PROSITE" id="PS50863">
    <property type="entry name" value="B3"/>
    <property type="match status" value="2"/>
</dbReference>
<dbReference type="GO" id="GO:0005634">
    <property type="term" value="C:nucleus"/>
    <property type="evidence" value="ECO:0007669"/>
    <property type="project" value="UniProtKB-SubCell"/>
</dbReference>
<reference evidence="7 8" key="1">
    <citation type="submission" date="2019-09" db="EMBL/GenBank/DDBJ databases">
        <title>A chromosome-level genome assembly of the Chinese tupelo Nyssa sinensis.</title>
        <authorList>
            <person name="Yang X."/>
            <person name="Kang M."/>
            <person name="Yang Y."/>
            <person name="Xiong H."/>
            <person name="Wang M."/>
            <person name="Zhang Z."/>
            <person name="Wang Z."/>
            <person name="Wu H."/>
            <person name="Ma T."/>
            <person name="Liu J."/>
            <person name="Xi Z."/>
        </authorList>
    </citation>
    <scope>NUCLEOTIDE SEQUENCE [LARGE SCALE GENOMIC DNA]</scope>
    <source>
        <strain evidence="7">J267</strain>
        <tissue evidence="7">Leaf</tissue>
    </source>
</reference>
<evidence type="ECO:0000256" key="5">
    <source>
        <dbReference type="ARBA" id="ARBA00023242"/>
    </source>
</evidence>
<dbReference type="AlphaFoldDB" id="A0A5J5BZF2"/>
<evidence type="ECO:0000259" key="6">
    <source>
        <dbReference type="PROSITE" id="PS50863"/>
    </source>
</evidence>
<dbReference type="InterPro" id="IPR003340">
    <property type="entry name" value="B3_DNA-bd"/>
</dbReference>
<keyword evidence="8" id="KW-1185">Reference proteome</keyword>
<dbReference type="Pfam" id="PF02362">
    <property type="entry name" value="B3"/>
    <property type="match status" value="2"/>
</dbReference>
<gene>
    <name evidence="7" type="ORF">F0562_003866</name>
</gene>
<feature type="domain" description="TF-B3" evidence="6">
    <location>
        <begin position="50"/>
        <end position="143"/>
    </location>
</feature>
<evidence type="ECO:0000313" key="7">
    <source>
        <dbReference type="EMBL" id="KAA8547270.1"/>
    </source>
</evidence>
<evidence type="ECO:0000313" key="8">
    <source>
        <dbReference type="Proteomes" id="UP000325577"/>
    </source>
</evidence>
<proteinExistence type="predicted"/>
<dbReference type="GO" id="GO:0003677">
    <property type="term" value="F:DNA binding"/>
    <property type="evidence" value="ECO:0007669"/>
    <property type="project" value="UniProtKB-KW"/>
</dbReference>
<dbReference type="EMBL" id="CM018032">
    <property type="protein sequence ID" value="KAA8547270.1"/>
    <property type="molecule type" value="Genomic_DNA"/>
</dbReference>
<dbReference type="SUPFAM" id="SSF101936">
    <property type="entry name" value="DNA-binding pseudobarrel domain"/>
    <property type="match status" value="2"/>
</dbReference>
<evidence type="ECO:0000256" key="4">
    <source>
        <dbReference type="ARBA" id="ARBA00023163"/>
    </source>
</evidence>
<comment type="subcellular location">
    <subcellularLocation>
        <location evidence="1">Nucleus</location>
    </subcellularLocation>
</comment>
<dbReference type="SMART" id="SM01019">
    <property type="entry name" value="B3"/>
    <property type="match status" value="2"/>
</dbReference>
<dbReference type="CDD" id="cd10017">
    <property type="entry name" value="B3_DNA"/>
    <property type="match status" value="2"/>
</dbReference>
<name>A0A5J5BZF2_9ASTE</name>
<sequence length="413" mass="46531">MCGGEQLATVVVLVVASRAAGGLWHLGVVLAAGEVTGSQTGRAFTAKGPHFFKIIHSGIVQDQKLRIPTKFMKKHGKDLSNLAFLKVPSGEEWQVKLINSNGKVWIQDGWQKFIKHYSIGLGHFLVFRYDGNSHFHVLIFDMSASEIEYPICATRGRQTSLNEECQIPEIEVIEIDDSVENLDDFPTREKEQIEKDASVRILDDFQTCRTTIKATPSSEMMINNLTCKTQNTINRETLFLDLQSRGIQMNGLKLENSNAAGDSRYFTRPIKKECGRGMDSTQKRKLVMANEKVRALQRANAFKSENPFFMVFMQPSYVSTNFVLNIPLSFAEKYFTDKQNIVLRVSDGRTSSVKCHLGSCNAKFCRGWCSFAQDNNLKVGDVCVFELIKEIEPSLKVIIFRSVEEAKCCLPLD</sequence>
<keyword evidence="4" id="KW-0804">Transcription</keyword>
<keyword evidence="3" id="KW-0238">DNA-binding</keyword>
<dbReference type="PANTHER" id="PTHR31920:SF108">
    <property type="entry name" value="B3 DOMAIN-CONTAINING TRANSCRIPTION FACTOR VRN1-LIKE"/>
    <property type="match status" value="1"/>
</dbReference>
<keyword evidence="5" id="KW-0539">Nucleus</keyword>
<evidence type="ECO:0000256" key="2">
    <source>
        <dbReference type="ARBA" id="ARBA00023015"/>
    </source>
</evidence>
<dbReference type="InterPro" id="IPR015300">
    <property type="entry name" value="DNA-bd_pseudobarrel_sf"/>
</dbReference>
<evidence type="ECO:0000256" key="1">
    <source>
        <dbReference type="ARBA" id="ARBA00004123"/>
    </source>
</evidence>
<dbReference type="InterPro" id="IPR050655">
    <property type="entry name" value="Plant_B3_domain"/>
</dbReference>
<keyword evidence="2" id="KW-0805">Transcription regulation</keyword>
<protein>
    <recommendedName>
        <fullName evidence="6">TF-B3 domain-containing protein</fullName>
    </recommendedName>
</protein>
<feature type="domain" description="TF-B3" evidence="6">
    <location>
        <begin position="309"/>
        <end position="403"/>
    </location>
</feature>